<dbReference type="AlphaFoldDB" id="V5RJ29"/>
<dbReference type="Gene3D" id="3.30.70.1490">
    <property type="entry name" value="Cysteine protease Prp"/>
    <property type="match status" value="1"/>
</dbReference>
<dbReference type="GO" id="GO:0042254">
    <property type="term" value="P:ribosome biogenesis"/>
    <property type="evidence" value="ECO:0007669"/>
    <property type="project" value="UniProtKB-KW"/>
</dbReference>
<evidence type="ECO:0000256" key="6">
    <source>
        <dbReference type="ARBA" id="ARBA00044538"/>
    </source>
</evidence>
<dbReference type="GO" id="GO:0006508">
    <property type="term" value="P:proteolysis"/>
    <property type="evidence" value="ECO:0007669"/>
    <property type="project" value="UniProtKB-KW"/>
</dbReference>
<dbReference type="OrthoDB" id="48998at2"/>
<name>V5RJ29_SPIAP</name>
<keyword evidence="1" id="KW-0690">Ribosome biogenesis</keyword>
<dbReference type="CDD" id="cd16332">
    <property type="entry name" value="Prp-like"/>
    <property type="match status" value="1"/>
</dbReference>
<dbReference type="RefSeq" id="WP_023789035.1">
    <property type="nucleotide sequence ID" value="NC_022998.1"/>
</dbReference>
<dbReference type="HOGENOM" id="CLU_140910_1_0_14"/>
<evidence type="ECO:0000313" key="7">
    <source>
        <dbReference type="EMBL" id="AHB36101.1"/>
    </source>
</evidence>
<organism evidence="7 8">
    <name type="scientific">Spiroplasma apis B31</name>
    <dbReference type="NCBI Taxonomy" id="1276258"/>
    <lineage>
        <taxon>Bacteria</taxon>
        <taxon>Bacillati</taxon>
        <taxon>Mycoplasmatota</taxon>
        <taxon>Mollicutes</taxon>
        <taxon>Entomoplasmatales</taxon>
        <taxon>Spiroplasmataceae</taxon>
        <taxon>Spiroplasma</taxon>
    </lineage>
</organism>
<proteinExistence type="inferred from homology"/>
<dbReference type="Proteomes" id="UP000018550">
    <property type="component" value="Chromosome"/>
</dbReference>
<keyword evidence="3" id="KW-0378">Hydrolase</keyword>
<dbReference type="STRING" id="1276258.SAPIS_v1c02550"/>
<dbReference type="PANTHER" id="PTHR39178:SF1">
    <property type="entry name" value="RIBOSOMAL-PROCESSING CYSTEINE PROTEASE PRP"/>
    <property type="match status" value="1"/>
</dbReference>
<evidence type="ECO:0000256" key="1">
    <source>
        <dbReference type="ARBA" id="ARBA00022517"/>
    </source>
</evidence>
<evidence type="ECO:0000256" key="5">
    <source>
        <dbReference type="ARBA" id="ARBA00044503"/>
    </source>
</evidence>
<keyword evidence="4" id="KW-0788">Thiol protease</keyword>
<dbReference type="Pfam" id="PF04327">
    <property type="entry name" value="Peptidase_Prp"/>
    <property type="match status" value="1"/>
</dbReference>
<comment type="similarity">
    <text evidence="5">Belongs to the Prp family.</text>
</comment>
<keyword evidence="2" id="KW-0645">Protease</keyword>
<dbReference type="SUPFAM" id="SSF118010">
    <property type="entry name" value="TM1457-like"/>
    <property type="match status" value="1"/>
</dbReference>
<sequence length="103" mass="11666">MVVAEFYKENNSFFKIIISGHANSDKYGKDLVCAGITAIVNGSLNAFDKKCGKNVEIIVEENKISIIILESDKLLQEFVDFLKIQLETIQIQYPKNIKIKEVL</sequence>
<reference evidence="7 8" key="1">
    <citation type="journal article" date="2014" name="Genome Announc.">
        <title>Complete Genome Sequence of Spiroplasma apis B31T (ATCC 33834), a Bacterium Associated with May Disease of Honeybees (Apis mellifera).</title>
        <authorList>
            <person name="Ku C."/>
            <person name="Lo W.S."/>
            <person name="Chen L.L."/>
            <person name="Kuo C.H."/>
        </authorList>
    </citation>
    <scope>NUCLEOTIDE SEQUENCE [LARGE SCALE GENOMIC DNA]</scope>
    <source>
        <strain evidence="7">B31</strain>
    </source>
</reference>
<dbReference type="InterPro" id="IPR036764">
    <property type="entry name" value="Peptidase_Prp_sf"/>
</dbReference>
<evidence type="ECO:0000256" key="2">
    <source>
        <dbReference type="ARBA" id="ARBA00022670"/>
    </source>
</evidence>
<accession>V5RJ29</accession>
<dbReference type="eggNOG" id="COG2868">
    <property type="taxonomic scope" value="Bacteria"/>
</dbReference>
<evidence type="ECO:0000313" key="8">
    <source>
        <dbReference type="Proteomes" id="UP000018550"/>
    </source>
</evidence>
<dbReference type="PATRIC" id="fig|1276258.3.peg.250"/>
<gene>
    <name evidence="7" type="ORF">SAPIS_v1c02550</name>
</gene>
<dbReference type="InterPro" id="IPR007422">
    <property type="entry name" value="Peptidase_Prp"/>
</dbReference>
<protein>
    <recommendedName>
        <fullName evidence="6">Ribosomal processing cysteine protease Prp</fullName>
    </recommendedName>
</protein>
<dbReference type="PANTHER" id="PTHR39178">
    <property type="entry name" value="HYPOTHETICAL RIBOSOME-ASSOCIATED PROTEIN"/>
    <property type="match status" value="1"/>
</dbReference>
<dbReference type="GO" id="GO:0008234">
    <property type="term" value="F:cysteine-type peptidase activity"/>
    <property type="evidence" value="ECO:0007669"/>
    <property type="project" value="UniProtKB-KW"/>
</dbReference>
<evidence type="ECO:0000256" key="3">
    <source>
        <dbReference type="ARBA" id="ARBA00022801"/>
    </source>
</evidence>
<evidence type="ECO:0000256" key="4">
    <source>
        <dbReference type="ARBA" id="ARBA00022807"/>
    </source>
</evidence>
<dbReference type="KEGG" id="sapi:SAPIS_v1c02550"/>
<keyword evidence="8" id="KW-1185">Reference proteome</keyword>
<dbReference type="EMBL" id="CP006682">
    <property type="protein sequence ID" value="AHB36101.1"/>
    <property type="molecule type" value="Genomic_DNA"/>
</dbReference>